<name>A0A173UUS1_9FIRM</name>
<feature type="transmembrane region" description="Helical" evidence="4">
    <location>
        <begin position="172"/>
        <end position="194"/>
    </location>
</feature>
<organism evidence="6 7">
    <name type="scientific">Dorea longicatena</name>
    <dbReference type="NCBI Taxonomy" id="88431"/>
    <lineage>
        <taxon>Bacteria</taxon>
        <taxon>Bacillati</taxon>
        <taxon>Bacillota</taxon>
        <taxon>Clostridia</taxon>
        <taxon>Lachnospirales</taxon>
        <taxon>Lachnospiraceae</taxon>
        <taxon>Dorea</taxon>
    </lineage>
</organism>
<proteinExistence type="inferred from homology"/>
<dbReference type="RefSeq" id="WP_006428205.1">
    <property type="nucleotide sequence ID" value="NZ_CP102280.1"/>
</dbReference>
<evidence type="ECO:0000256" key="3">
    <source>
        <dbReference type="SAM" id="Coils"/>
    </source>
</evidence>
<feature type="transmembrane region" description="Helical" evidence="4">
    <location>
        <begin position="80"/>
        <end position="102"/>
    </location>
</feature>
<protein>
    <recommendedName>
        <fullName evidence="2">Anti-sigma-W factor RsiW</fullName>
    </recommendedName>
</protein>
<evidence type="ECO:0000313" key="6">
    <source>
        <dbReference type="EMBL" id="CUN18812.1"/>
    </source>
</evidence>
<evidence type="ECO:0000259" key="5">
    <source>
        <dbReference type="Pfam" id="PF13490"/>
    </source>
</evidence>
<feature type="coiled-coil region" evidence="3">
    <location>
        <begin position="27"/>
        <end position="61"/>
    </location>
</feature>
<dbReference type="Gene3D" id="1.10.10.1320">
    <property type="entry name" value="Anti-sigma factor, zinc-finger domain"/>
    <property type="match status" value="1"/>
</dbReference>
<feature type="transmembrane region" description="Helical" evidence="4">
    <location>
        <begin position="114"/>
        <end position="140"/>
    </location>
</feature>
<keyword evidence="4" id="KW-1133">Transmembrane helix</keyword>
<dbReference type="InterPro" id="IPR041916">
    <property type="entry name" value="Anti_sigma_zinc_sf"/>
</dbReference>
<dbReference type="AlphaFoldDB" id="A0A173UUS1"/>
<keyword evidence="4" id="KW-0472">Membrane</keyword>
<evidence type="ECO:0000256" key="4">
    <source>
        <dbReference type="SAM" id="Phobius"/>
    </source>
</evidence>
<evidence type="ECO:0000313" key="7">
    <source>
        <dbReference type="Proteomes" id="UP000095597"/>
    </source>
</evidence>
<keyword evidence="4" id="KW-0812">Transmembrane</keyword>
<keyword evidence="3" id="KW-0175">Coiled coil</keyword>
<evidence type="ECO:0000256" key="1">
    <source>
        <dbReference type="ARBA" id="ARBA00024353"/>
    </source>
</evidence>
<dbReference type="Proteomes" id="UP000095597">
    <property type="component" value="Unassembled WGS sequence"/>
</dbReference>
<dbReference type="GeneID" id="93137791"/>
<accession>A0A173UUS1</accession>
<comment type="similarity">
    <text evidence="1">Belongs to the zinc-associated anti-sigma factor (ZAS) superfamily. Anti-sigma-W factor family.</text>
</comment>
<reference evidence="6 7" key="1">
    <citation type="submission" date="2015-09" db="EMBL/GenBank/DDBJ databases">
        <authorList>
            <consortium name="Pathogen Informatics"/>
        </authorList>
    </citation>
    <scope>NUCLEOTIDE SEQUENCE [LARGE SCALE GENOMIC DNA]</scope>
    <source>
        <strain evidence="6 7">2789STDY5834961</strain>
    </source>
</reference>
<sequence>MMKCEIIRDLIPLYLDKVCSEDSRKLVEEHLAECSECRKYMKELETELEAVKQKKEEDLDEKRLLQEGAERMKEIGRKSIVDKMIIVDTLLNFLLIVTAVVLCKRQIDIEGADAGYYIAAMVFSFGFIIAFFICDCITLVQKWKRRKMQTEWEYKQIPICESYAKISIGVKVIIVFMLVCAACILGFSQFGGMFSI</sequence>
<dbReference type="OrthoDB" id="6194834at2"/>
<dbReference type="InterPro" id="IPR027383">
    <property type="entry name" value="Znf_put"/>
</dbReference>
<dbReference type="Pfam" id="PF13490">
    <property type="entry name" value="zf-HC2"/>
    <property type="match status" value="1"/>
</dbReference>
<gene>
    <name evidence="6" type="ORF">ERS852573_02342</name>
</gene>
<evidence type="ECO:0000256" key="2">
    <source>
        <dbReference type="ARBA" id="ARBA00024438"/>
    </source>
</evidence>
<feature type="domain" description="Putative zinc-finger" evidence="5">
    <location>
        <begin position="4"/>
        <end position="38"/>
    </location>
</feature>
<dbReference type="EMBL" id="CYXO01000016">
    <property type="protein sequence ID" value="CUN18812.1"/>
    <property type="molecule type" value="Genomic_DNA"/>
</dbReference>